<keyword evidence="2" id="KW-1185">Reference proteome</keyword>
<dbReference type="OrthoDB" id="2410195at2759"/>
<sequence>MTARAQVNSLFAIINGTALDTLDEYEKHGEAVPTPDSLEKHPLDAQDKLLLKKIISKLEGACEQLWGTLALPAHTIMNRAQEFGWACLRVAVQPKFADTLQKHPDGLHVNALSKEVNIHPVNSVSVLRVLAAKHCFREGARLL</sequence>
<proteinExistence type="predicted"/>
<dbReference type="InterPro" id="IPR036390">
    <property type="entry name" value="WH_DNA-bd_sf"/>
</dbReference>
<dbReference type="EMBL" id="NHYE01005424">
    <property type="protein sequence ID" value="PPQ73078.1"/>
    <property type="molecule type" value="Genomic_DNA"/>
</dbReference>
<dbReference type="Gene3D" id="1.10.10.10">
    <property type="entry name" value="Winged helix-like DNA-binding domain superfamily/Winged helix DNA-binding domain"/>
    <property type="match status" value="1"/>
</dbReference>
<evidence type="ECO:0000313" key="2">
    <source>
        <dbReference type="Proteomes" id="UP000284706"/>
    </source>
</evidence>
<reference evidence="1 2" key="1">
    <citation type="journal article" date="2018" name="Evol. Lett.">
        <title>Horizontal gene cluster transfer increased hallucinogenic mushroom diversity.</title>
        <authorList>
            <person name="Reynolds H.T."/>
            <person name="Vijayakumar V."/>
            <person name="Gluck-Thaler E."/>
            <person name="Korotkin H.B."/>
            <person name="Matheny P.B."/>
            <person name="Slot J.C."/>
        </authorList>
    </citation>
    <scope>NUCLEOTIDE SEQUENCE [LARGE SCALE GENOMIC DNA]</scope>
    <source>
        <strain evidence="1 2">SRW20</strain>
    </source>
</reference>
<organism evidence="1 2">
    <name type="scientific">Gymnopilus dilepis</name>
    <dbReference type="NCBI Taxonomy" id="231916"/>
    <lineage>
        <taxon>Eukaryota</taxon>
        <taxon>Fungi</taxon>
        <taxon>Dikarya</taxon>
        <taxon>Basidiomycota</taxon>
        <taxon>Agaricomycotina</taxon>
        <taxon>Agaricomycetes</taxon>
        <taxon>Agaricomycetidae</taxon>
        <taxon>Agaricales</taxon>
        <taxon>Agaricineae</taxon>
        <taxon>Hymenogastraceae</taxon>
        <taxon>Gymnopilus</taxon>
    </lineage>
</organism>
<dbReference type="InterPro" id="IPR036388">
    <property type="entry name" value="WH-like_DNA-bd_sf"/>
</dbReference>
<evidence type="ECO:0000313" key="1">
    <source>
        <dbReference type="EMBL" id="PPQ73078.1"/>
    </source>
</evidence>
<comment type="caution">
    <text evidence="1">The sequence shown here is derived from an EMBL/GenBank/DDBJ whole genome shotgun (WGS) entry which is preliminary data.</text>
</comment>
<dbReference type="AlphaFoldDB" id="A0A409W3N6"/>
<name>A0A409W3N6_9AGAR</name>
<dbReference type="InParanoid" id="A0A409W3N6"/>
<gene>
    <name evidence="1" type="ORF">CVT26_014644</name>
</gene>
<dbReference type="SUPFAM" id="SSF46785">
    <property type="entry name" value="Winged helix' DNA-binding domain"/>
    <property type="match status" value="1"/>
</dbReference>
<accession>A0A409W3N6</accession>
<dbReference type="Proteomes" id="UP000284706">
    <property type="component" value="Unassembled WGS sequence"/>
</dbReference>
<protein>
    <submittedName>
        <fullName evidence="1">Uncharacterized protein</fullName>
    </submittedName>
</protein>